<gene>
    <name evidence="2" type="primary">yhcI</name>
    <name evidence="2" type="ORF">GCM10011351_15760</name>
</gene>
<feature type="transmembrane region" description="Helical" evidence="1">
    <location>
        <begin position="21"/>
        <end position="43"/>
    </location>
</feature>
<feature type="transmembrane region" description="Helical" evidence="1">
    <location>
        <begin position="118"/>
        <end position="140"/>
    </location>
</feature>
<feature type="transmembrane region" description="Helical" evidence="1">
    <location>
        <begin position="293"/>
        <end position="315"/>
    </location>
</feature>
<name>A0A917TNL4_9BACI</name>
<protein>
    <recommendedName>
        <fullName evidence="4">ABC transporter permease</fullName>
    </recommendedName>
</protein>
<accession>A0A917TNL4</accession>
<evidence type="ECO:0000313" key="3">
    <source>
        <dbReference type="Proteomes" id="UP000618460"/>
    </source>
</evidence>
<dbReference type="AlphaFoldDB" id="A0A917TNL4"/>
<dbReference type="GO" id="GO:0005886">
    <property type="term" value="C:plasma membrane"/>
    <property type="evidence" value="ECO:0007669"/>
    <property type="project" value="UniProtKB-SubCell"/>
</dbReference>
<reference evidence="2" key="1">
    <citation type="journal article" date="2014" name="Int. J. Syst. Evol. Microbiol.">
        <title>Complete genome sequence of Corynebacterium casei LMG S-19264T (=DSM 44701T), isolated from a smear-ripened cheese.</title>
        <authorList>
            <consortium name="US DOE Joint Genome Institute (JGI-PGF)"/>
            <person name="Walter F."/>
            <person name="Albersmeier A."/>
            <person name="Kalinowski J."/>
            <person name="Ruckert C."/>
        </authorList>
    </citation>
    <scope>NUCLEOTIDE SEQUENCE</scope>
    <source>
        <strain evidence="2">CGMCC 1.6333</strain>
    </source>
</reference>
<proteinExistence type="predicted"/>
<evidence type="ECO:0000313" key="2">
    <source>
        <dbReference type="EMBL" id="GGM30456.1"/>
    </source>
</evidence>
<comment type="caution">
    <text evidence="2">The sequence shown here is derived from an EMBL/GenBank/DDBJ whole genome shotgun (WGS) entry which is preliminary data.</text>
</comment>
<reference evidence="2" key="2">
    <citation type="submission" date="2020-09" db="EMBL/GenBank/DDBJ databases">
        <authorList>
            <person name="Sun Q."/>
            <person name="Zhou Y."/>
        </authorList>
    </citation>
    <scope>NUCLEOTIDE SEQUENCE</scope>
    <source>
        <strain evidence="2">CGMCC 1.6333</strain>
    </source>
</reference>
<dbReference type="GO" id="GO:0140359">
    <property type="term" value="F:ABC-type transporter activity"/>
    <property type="evidence" value="ECO:0007669"/>
    <property type="project" value="InterPro"/>
</dbReference>
<keyword evidence="3" id="KW-1185">Reference proteome</keyword>
<evidence type="ECO:0008006" key="4">
    <source>
        <dbReference type="Google" id="ProtNLM"/>
    </source>
</evidence>
<dbReference type="PANTHER" id="PTHR37305">
    <property type="entry name" value="INTEGRAL MEMBRANE PROTEIN-RELATED"/>
    <property type="match status" value="1"/>
</dbReference>
<keyword evidence="1" id="KW-1133">Transmembrane helix</keyword>
<dbReference type="RefSeq" id="WP_117154105.1">
    <property type="nucleotide sequence ID" value="NZ_BMLG01000006.1"/>
</dbReference>
<dbReference type="PANTHER" id="PTHR37305:SF1">
    <property type="entry name" value="MEMBRANE PROTEIN"/>
    <property type="match status" value="1"/>
</dbReference>
<dbReference type="Proteomes" id="UP000618460">
    <property type="component" value="Unassembled WGS sequence"/>
</dbReference>
<dbReference type="OrthoDB" id="8613028at2"/>
<feature type="transmembrane region" description="Helical" evidence="1">
    <location>
        <begin position="161"/>
        <end position="189"/>
    </location>
</feature>
<feature type="transmembrane region" description="Helical" evidence="1">
    <location>
        <begin position="244"/>
        <end position="265"/>
    </location>
</feature>
<evidence type="ECO:0000256" key="1">
    <source>
        <dbReference type="SAM" id="Phobius"/>
    </source>
</evidence>
<dbReference type="Pfam" id="PF12679">
    <property type="entry name" value="ABC2_membrane_2"/>
    <property type="match status" value="1"/>
</dbReference>
<keyword evidence="1" id="KW-0812">Transmembrane</keyword>
<dbReference type="EMBL" id="BMLG01000006">
    <property type="protein sequence ID" value="GGM30456.1"/>
    <property type="molecule type" value="Genomic_DNA"/>
</dbReference>
<organism evidence="2 3">
    <name type="scientific">Paraliobacillus quinghaiensis</name>
    <dbReference type="NCBI Taxonomy" id="470815"/>
    <lineage>
        <taxon>Bacteria</taxon>
        <taxon>Bacillati</taxon>
        <taxon>Bacillota</taxon>
        <taxon>Bacilli</taxon>
        <taxon>Bacillales</taxon>
        <taxon>Bacillaceae</taxon>
        <taxon>Paraliobacillus</taxon>
    </lineage>
</organism>
<keyword evidence="1" id="KW-0472">Membrane</keyword>
<sequence length="322" mass="36353">MFNILRLVQNENLKIYKRMSTWIMISLLILSVVIGGIATKFLMNPNDGNPETNWKEELQVRNEQLQMDIEQIENAVGAGSATKPLEEEVLINNYRIENDIAPVESETLWGFMISAPNFTTFASLFAIVIGAGIVASEFSTGTIKLLLIRPVNRYKILLSKYLATLLFAFLLVLLIFITAFIVGSIMYGFQGIDLPYLVYTEGQFVEKNMLNHIITLFGLNSVNLIMMVTFAFMISTVFRSSSLAIGLSLFLMFTGQQIVMLLSQYDWVKYILFANTDLTQYFSGSPVVEGMTLTFSVTILAVYFLFFNVASWVIFQKRDVAA</sequence>
<feature type="transmembrane region" description="Helical" evidence="1">
    <location>
        <begin position="209"/>
        <end position="232"/>
    </location>
</feature>